<evidence type="ECO:0000256" key="2">
    <source>
        <dbReference type="SAM" id="Phobius"/>
    </source>
</evidence>
<evidence type="ECO:0000313" key="4">
    <source>
        <dbReference type="EMBL" id="AVI43791.1"/>
    </source>
</evidence>
<feature type="transmembrane region" description="Helical" evidence="2">
    <location>
        <begin position="44"/>
        <end position="63"/>
    </location>
</feature>
<organism evidence="4">
    <name type="scientific">Klebsiella pneumoniae</name>
    <dbReference type="NCBI Taxonomy" id="573"/>
    <lineage>
        <taxon>Bacteria</taxon>
        <taxon>Pseudomonadati</taxon>
        <taxon>Pseudomonadota</taxon>
        <taxon>Gammaproteobacteria</taxon>
        <taxon>Enterobacterales</taxon>
        <taxon>Enterobacteriaceae</taxon>
        <taxon>Klebsiella/Raoultella group</taxon>
        <taxon>Klebsiella</taxon>
        <taxon>Klebsiella pneumoniae complex</taxon>
    </lineage>
</organism>
<keyword evidence="4" id="KW-0614">Plasmid</keyword>
<evidence type="ECO:0000313" key="3">
    <source>
        <dbReference type="EMBL" id="AVI43426.1"/>
    </source>
</evidence>
<dbReference type="Pfam" id="PF09679">
    <property type="entry name" value="TraQ"/>
    <property type="match status" value="1"/>
</dbReference>
<accession>A0A2P1BPW5</accession>
<proteinExistence type="predicted"/>
<keyword evidence="2" id="KW-1133">Transmembrane helix</keyword>
<geneLocation type="plasmid" evidence="3">
    <name>pUJ-83KPC</name>
</geneLocation>
<name>A0A2P1BPW5_KLEPN</name>
<sequence>MKPLSYGFISQDDRRNSSSMSPATLNRISKECVMRNIRFPDLDITGMWVLAVGVFFHLIARLVRKQPELAVRPGKSSGWVWWCSGIPHSKRPDC</sequence>
<geneLocation type="plasmid" evidence="4">
    <name>pUJ-84KPC</name>
</geneLocation>
<dbReference type="InterPro" id="IPR014112">
    <property type="entry name" value="TraQ_proteobacteria"/>
</dbReference>
<dbReference type="EMBL" id="MG700550">
    <property type="protein sequence ID" value="AVI43791.1"/>
    <property type="molecule type" value="Genomic_DNA"/>
</dbReference>
<reference evidence="4" key="1">
    <citation type="submission" date="2017-12" db="EMBL/GenBank/DDBJ databases">
        <title>Insights into the successfully spreading KPC-encoding IncII plasmids.</title>
        <authorList>
            <person name="Brandt C."/>
            <person name="Pletz M.W."/>
            <person name="Makarewicz O."/>
        </authorList>
    </citation>
    <scope>NUCLEOTIDE SEQUENCE</scope>
    <source>
        <strain evidence="3">St015256/1</strain>
        <strain evidence="4">St015788/2</strain>
        <plasmid evidence="3">pUJ-83KPC</plasmid>
        <plasmid evidence="4">pUJ-84KPC</plasmid>
    </source>
</reference>
<evidence type="ECO:0000256" key="1">
    <source>
        <dbReference type="SAM" id="MobiDB-lite"/>
    </source>
</evidence>
<dbReference type="AlphaFoldDB" id="A0A2P1BPW5"/>
<keyword evidence="2" id="KW-0812">Transmembrane</keyword>
<protein>
    <submittedName>
        <fullName evidence="4">Type-F conjugative transfer system pilin chaperone (TraQ)</fullName>
    </submittedName>
</protein>
<feature type="region of interest" description="Disordered" evidence="1">
    <location>
        <begin position="1"/>
        <end position="23"/>
    </location>
</feature>
<dbReference type="EMBL" id="MG700549">
    <property type="protein sequence ID" value="AVI43426.1"/>
    <property type="molecule type" value="Genomic_DNA"/>
</dbReference>
<keyword evidence="2" id="KW-0472">Membrane</keyword>